<keyword evidence="1" id="KW-0472">Membrane</keyword>
<comment type="caution">
    <text evidence="3">The sequence shown here is derived from an EMBL/GenBank/DDBJ whole genome shotgun (WGS) entry which is preliminary data.</text>
</comment>
<dbReference type="Pfam" id="PF07679">
    <property type="entry name" value="I-set"/>
    <property type="match status" value="1"/>
</dbReference>
<evidence type="ECO:0000313" key="3">
    <source>
        <dbReference type="EMBL" id="CAH3043992.1"/>
    </source>
</evidence>
<sequence>IAGELQVLPVKNHASLCIGDSVSLEVEITGAQGQPNVQWSHGQSLLDDSEHYSSNSIGTVLDISNALPLHAGTYYAMVTDGVSSEHAIFNVEVHDTYLRTLIKSPLIIQLGGTGVLKVEKSDGGILWWIHQGDIVRGQNSHYKFLDTLGSTGTELEISNAGVEQAGFYEVVLKEAGCEIRNVFDVQIEEEEEEISVASNTTGEKLLWGIIDYKYLKVFSGDFTGEWYVVPSVLGPIVILLLVFIVCLIRRAATKKCPKKEKSEVKKEPKVTTHVVIEKPVYTVQKQVIEPVYYPTTDPVFDIAPVTSSHPQSSSL</sequence>
<feature type="domain" description="Immunoglobulin" evidence="2">
    <location>
        <begin position="9"/>
        <end position="94"/>
    </location>
</feature>
<gene>
    <name evidence="3" type="ORF">PLOB_00002772</name>
</gene>
<feature type="non-terminal residue" evidence="3">
    <location>
        <position position="1"/>
    </location>
</feature>
<proteinExistence type="predicted"/>
<evidence type="ECO:0000313" key="4">
    <source>
        <dbReference type="Proteomes" id="UP001159405"/>
    </source>
</evidence>
<feature type="domain" description="Immunoglobulin" evidence="2">
    <location>
        <begin position="103"/>
        <end position="188"/>
    </location>
</feature>
<dbReference type="SUPFAM" id="SSF48726">
    <property type="entry name" value="Immunoglobulin"/>
    <property type="match status" value="1"/>
</dbReference>
<evidence type="ECO:0000259" key="2">
    <source>
        <dbReference type="SMART" id="SM00409"/>
    </source>
</evidence>
<feature type="transmembrane region" description="Helical" evidence="1">
    <location>
        <begin position="226"/>
        <end position="248"/>
    </location>
</feature>
<keyword evidence="4" id="KW-1185">Reference proteome</keyword>
<dbReference type="InterPro" id="IPR036179">
    <property type="entry name" value="Ig-like_dom_sf"/>
</dbReference>
<dbReference type="InterPro" id="IPR013098">
    <property type="entry name" value="Ig_I-set"/>
</dbReference>
<evidence type="ECO:0000256" key="1">
    <source>
        <dbReference type="SAM" id="Phobius"/>
    </source>
</evidence>
<keyword evidence="1" id="KW-1133">Transmembrane helix</keyword>
<dbReference type="EMBL" id="CALNXK010000011">
    <property type="protein sequence ID" value="CAH3043992.1"/>
    <property type="molecule type" value="Genomic_DNA"/>
</dbReference>
<protein>
    <recommendedName>
        <fullName evidence="2">Immunoglobulin domain-containing protein</fullName>
    </recommendedName>
</protein>
<keyword evidence="1" id="KW-0812">Transmembrane</keyword>
<dbReference type="SMART" id="SM00409">
    <property type="entry name" value="IG"/>
    <property type="match status" value="2"/>
</dbReference>
<feature type="non-terminal residue" evidence="3">
    <location>
        <position position="315"/>
    </location>
</feature>
<dbReference type="InterPro" id="IPR003599">
    <property type="entry name" value="Ig_sub"/>
</dbReference>
<dbReference type="InterPro" id="IPR013783">
    <property type="entry name" value="Ig-like_fold"/>
</dbReference>
<dbReference type="Gene3D" id="2.60.40.10">
    <property type="entry name" value="Immunoglobulins"/>
    <property type="match status" value="1"/>
</dbReference>
<accession>A0ABN8N7F0</accession>
<organism evidence="3 4">
    <name type="scientific">Porites lobata</name>
    <dbReference type="NCBI Taxonomy" id="104759"/>
    <lineage>
        <taxon>Eukaryota</taxon>
        <taxon>Metazoa</taxon>
        <taxon>Cnidaria</taxon>
        <taxon>Anthozoa</taxon>
        <taxon>Hexacorallia</taxon>
        <taxon>Scleractinia</taxon>
        <taxon>Fungiina</taxon>
        <taxon>Poritidae</taxon>
        <taxon>Porites</taxon>
    </lineage>
</organism>
<dbReference type="Proteomes" id="UP001159405">
    <property type="component" value="Unassembled WGS sequence"/>
</dbReference>
<reference evidence="3 4" key="1">
    <citation type="submission" date="2022-05" db="EMBL/GenBank/DDBJ databases">
        <authorList>
            <consortium name="Genoscope - CEA"/>
            <person name="William W."/>
        </authorList>
    </citation>
    <scope>NUCLEOTIDE SEQUENCE [LARGE SCALE GENOMIC DNA]</scope>
</reference>
<name>A0ABN8N7F0_9CNID</name>